<name>A0A2W2BPZ8_9HYPH</name>
<organism evidence="3 4">
    <name type="scientific">Aestuariivirga litoralis</name>
    <dbReference type="NCBI Taxonomy" id="2650924"/>
    <lineage>
        <taxon>Bacteria</taxon>
        <taxon>Pseudomonadati</taxon>
        <taxon>Pseudomonadota</taxon>
        <taxon>Alphaproteobacteria</taxon>
        <taxon>Hyphomicrobiales</taxon>
        <taxon>Aestuariivirgaceae</taxon>
        <taxon>Aestuariivirga</taxon>
    </lineage>
</organism>
<dbReference type="Proteomes" id="UP000248795">
    <property type="component" value="Unassembled WGS sequence"/>
</dbReference>
<evidence type="ECO:0000313" key="4">
    <source>
        <dbReference type="Proteomes" id="UP000248795"/>
    </source>
</evidence>
<dbReference type="GO" id="GO:0004016">
    <property type="term" value="F:adenylate cyclase activity"/>
    <property type="evidence" value="ECO:0007669"/>
    <property type="project" value="UniProtKB-ARBA"/>
</dbReference>
<keyword evidence="1" id="KW-0802">TPR repeat</keyword>
<feature type="repeat" description="TPR" evidence="1">
    <location>
        <begin position="443"/>
        <end position="476"/>
    </location>
</feature>
<dbReference type="SMART" id="SM00044">
    <property type="entry name" value="CYCc"/>
    <property type="match status" value="1"/>
</dbReference>
<dbReference type="GO" id="GO:0006171">
    <property type="term" value="P:cAMP biosynthetic process"/>
    <property type="evidence" value="ECO:0007669"/>
    <property type="project" value="TreeGrafter"/>
</dbReference>
<evidence type="ECO:0000259" key="2">
    <source>
        <dbReference type="PROSITE" id="PS50125"/>
    </source>
</evidence>
<dbReference type="InterPro" id="IPR011990">
    <property type="entry name" value="TPR-like_helical_dom_sf"/>
</dbReference>
<dbReference type="InterPro" id="IPR001054">
    <property type="entry name" value="A/G_cyclase"/>
</dbReference>
<dbReference type="PROSITE" id="PS50005">
    <property type="entry name" value="TPR"/>
    <property type="match status" value="2"/>
</dbReference>
<reference evidence="4" key="1">
    <citation type="submission" date="2018-06" db="EMBL/GenBank/DDBJ databases">
        <title>Aestuariibacter litoralis strain KCTC 52945T.</title>
        <authorList>
            <person name="Li X."/>
            <person name="Salam N."/>
            <person name="Li J.-L."/>
            <person name="Chen Y.-M."/>
            <person name="Yang Z.-W."/>
            <person name="Zhang L.-Y."/>
            <person name="Han M.-X."/>
            <person name="Xiao M."/>
            <person name="Li W.-J."/>
        </authorList>
    </citation>
    <scope>NUCLEOTIDE SEQUENCE [LARGE SCALE GENOMIC DNA]</scope>
    <source>
        <strain evidence="4">KCTC 52945</strain>
    </source>
</reference>
<feature type="repeat" description="TPR" evidence="1">
    <location>
        <begin position="409"/>
        <end position="442"/>
    </location>
</feature>
<evidence type="ECO:0000313" key="3">
    <source>
        <dbReference type="EMBL" id="PZF77797.1"/>
    </source>
</evidence>
<comment type="caution">
    <text evidence="3">The sequence shown here is derived from an EMBL/GenBank/DDBJ whole genome shotgun (WGS) entry which is preliminary data.</text>
</comment>
<dbReference type="NCBIfam" id="NF047558">
    <property type="entry name" value="TPR_END_plus"/>
    <property type="match status" value="1"/>
</dbReference>
<dbReference type="SUPFAM" id="SSF55073">
    <property type="entry name" value="Nucleotide cyclase"/>
    <property type="match status" value="1"/>
</dbReference>
<dbReference type="InterPro" id="IPR050697">
    <property type="entry name" value="Adenylyl/Guanylyl_Cyclase_3/4"/>
</dbReference>
<evidence type="ECO:0000256" key="1">
    <source>
        <dbReference type="PROSITE-ProRule" id="PRU00339"/>
    </source>
</evidence>
<dbReference type="RefSeq" id="WP_111196545.1">
    <property type="nucleotide sequence ID" value="NZ_QKVK01000002.1"/>
</dbReference>
<dbReference type="CDD" id="cd07302">
    <property type="entry name" value="CHD"/>
    <property type="match status" value="1"/>
</dbReference>
<dbReference type="AlphaFoldDB" id="A0A2W2BPZ8"/>
<proteinExistence type="predicted"/>
<dbReference type="InterPro" id="IPR019734">
    <property type="entry name" value="TPR_rpt"/>
</dbReference>
<dbReference type="Gene3D" id="3.40.50.10070">
    <property type="entry name" value="TolB, N-terminal domain"/>
    <property type="match status" value="1"/>
</dbReference>
<dbReference type="PROSITE" id="PS50125">
    <property type="entry name" value="GUANYLATE_CYCLASE_2"/>
    <property type="match status" value="1"/>
</dbReference>
<dbReference type="SUPFAM" id="SSF48452">
    <property type="entry name" value="TPR-like"/>
    <property type="match status" value="1"/>
</dbReference>
<dbReference type="GO" id="GO:0035556">
    <property type="term" value="P:intracellular signal transduction"/>
    <property type="evidence" value="ECO:0007669"/>
    <property type="project" value="InterPro"/>
</dbReference>
<protein>
    <submittedName>
        <fullName evidence="3">Adenylate/guanylate cyclase domain-containing protein</fullName>
    </submittedName>
</protein>
<dbReference type="PANTHER" id="PTHR43081">
    <property type="entry name" value="ADENYLATE CYCLASE, TERMINAL-DIFFERENTIATION SPECIFIC-RELATED"/>
    <property type="match status" value="1"/>
</dbReference>
<sequence>MERRLTTILSADVAGYSRLMERDEAGTLAELMERQTAIINPLIDRGGGRIVKTLGDGFLAEFGSPVNAVTFAVDMQQASEARNANLPEDRRMSFRIGINLSDVIVEQNDVFGEGVNVATRLQAVAEPGSVFISDSLHQQVERQLPFNFENAGKRQLKDTSGLTQAWRVAGSSTHGHGRRRGGDGHQASIAVLPFVNMSGDPEQDYFSDGITEDIITDLSKISALFVVSRNTAFTYKGTTEDLDRVASRLGVQYLLEGSVRKVNDRVRITAQLIDGRTNGHVWAERYDRKFEDIFELQDDISHAIVDALRLKMLPNERETITQRATYNSEAYRFYLMGRSFFHRGHTRRFLRLAKQMFQRALDLEPDYAAAHAGIADCNSHLLDAGDTSITTNEIFEQSERALAIDANLAEAHASKGLALYTAGRYEEAEANFERAIALKPDLFEAYFFYGRNCFNRGQYGKAAELFGKAAELKSDDFRSLGLQSMCFQSLGRLDEMRSSAKAALARTEAAVAERPDDADALAFGAGLLAALGESDRTRDWAERASIIEPDDFYMHYNIACAFAILGEKELALDRLERIMGPTTLRSLQEFMLHDSDLDVLREHPRFAEILKKLGD</sequence>
<dbReference type="PROSITE" id="PS50293">
    <property type="entry name" value="TPR_REGION"/>
    <property type="match status" value="1"/>
</dbReference>
<dbReference type="InterPro" id="IPR029787">
    <property type="entry name" value="Nucleotide_cyclase"/>
</dbReference>
<dbReference type="Gene3D" id="3.30.70.1230">
    <property type="entry name" value="Nucleotide cyclase"/>
    <property type="match status" value="1"/>
</dbReference>
<dbReference type="EMBL" id="QKVK01000002">
    <property type="protein sequence ID" value="PZF77797.1"/>
    <property type="molecule type" value="Genomic_DNA"/>
</dbReference>
<feature type="domain" description="Guanylate cyclase" evidence="2">
    <location>
        <begin position="7"/>
        <end position="122"/>
    </location>
</feature>
<dbReference type="Pfam" id="PF00211">
    <property type="entry name" value="Guanylate_cyc"/>
    <property type="match status" value="1"/>
</dbReference>
<dbReference type="Pfam" id="PF13432">
    <property type="entry name" value="TPR_16"/>
    <property type="match status" value="1"/>
</dbReference>
<accession>A0A2W2BPZ8</accession>
<dbReference type="PANTHER" id="PTHR43081:SF19">
    <property type="entry name" value="PH-SENSITIVE ADENYLATE CYCLASE RV1264"/>
    <property type="match status" value="1"/>
</dbReference>
<keyword evidence="4" id="KW-1185">Reference proteome</keyword>
<dbReference type="Gene3D" id="1.25.40.10">
    <property type="entry name" value="Tetratricopeptide repeat domain"/>
    <property type="match status" value="3"/>
</dbReference>
<gene>
    <name evidence="3" type="ORF">DK847_05035</name>
</gene>
<dbReference type="SMART" id="SM00028">
    <property type="entry name" value="TPR"/>
    <property type="match status" value="3"/>
</dbReference>